<dbReference type="PANTHER" id="PTHR43235">
    <property type="entry name" value="GLUTAMINE AMIDOTRANSFERASE PB2B2.05-RELATED"/>
    <property type="match status" value="1"/>
</dbReference>
<protein>
    <submittedName>
        <fullName evidence="1">Gamma-glutamyl-gamma-aminobutyrate hydrolase family protein</fullName>
    </submittedName>
</protein>
<dbReference type="Gene3D" id="3.40.50.880">
    <property type="match status" value="1"/>
</dbReference>
<comment type="caution">
    <text evidence="1">The sequence shown here is derived from an EMBL/GenBank/DDBJ whole genome shotgun (WGS) entry which is preliminary data.</text>
</comment>
<dbReference type="InterPro" id="IPR044668">
    <property type="entry name" value="PuuD-like"/>
</dbReference>
<reference evidence="2" key="1">
    <citation type="journal article" date="2019" name="Int. J. Syst. Evol. Microbiol.">
        <title>The Global Catalogue of Microorganisms (GCM) 10K type strain sequencing project: providing services to taxonomists for standard genome sequencing and annotation.</title>
        <authorList>
            <consortium name="The Broad Institute Genomics Platform"/>
            <consortium name="The Broad Institute Genome Sequencing Center for Infectious Disease"/>
            <person name="Wu L."/>
            <person name="Ma J."/>
        </authorList>
    </citation>
    <scope>NUCLEOTIDE SEQUENCE [LARGE SCALE GENOMIC DNA]</scope>
    <source>
        <strain evidence="2">JCM 18423</strain>
    </source>
</reference>
<dbReference type="PANTHER" id="PTHR43235:SF1">
    <property type="entry name" value="GLUTAMINE AMIDOTRANSFERASE PB2B2.05-RELATED"/>
    <property type="match status" value="1"/>
</dbReference>
<dbReference type="GO" id="GO:0016787">
    <property type="term" value="F:hydrolase activity"/>
    <property type="evidence" value="ECO:0007669"/>
    <property type="project" value="UniProtKB-KW"/>
</dbReference>
<sequence length="203" mass="23070">MKKILISQRRDPVPGRDEERDGMDVRLAKIFFDLGYLPIPLCSELYEAENYIEAFQTDAILINSGNDIGEYPQRDQLEVRLLDYAKTHSIPVLAICRGTQMLNQYCGGSLVSVTGHVATRQTLQGEWAKNQGYTDVNSYHNFAITQETLGEGLEVLACTQDGVVKAIKHKRFPWLGIMWHPEREANLPETDKKLLSELFNSRI</sequence>
<dbReference type="PROSITE" id="PS51273">
    <property type="entry name" value="GATASE_TYPE_1"/>
    <property type="match status" value="1"/>
</dbReference>
<dbReference type="Proteomes" id="UP001500227">
    <property type="component" value="Unassembled WGS sequence"/>
</dbReference>
<keyword evidence="1" id="KW-0378">Hydrolase</keyword>
<evidence type="ECO:0000313" key="2">
    <source>
        <dbReference type="Proteomes" id="UP001500227"/>
    </source>
</evidence>
<proteinExistence type="predicted"/>
<dbReference type="InterPro" id="IPR011697">
    <property type="entry name" value="Peptidase_C26"/>
</dbReference>
<dbReference type="Pfam" id="PF07722">
    <property type="entry name" value="Peptidase_C26"/>
    <property type="match status" value="1"/>
</dbReference>
<gene>
    <name evidence="1" type="ORF">GCM10023337_10320</name>
</gene>
<dbReference type="RefSeq" id="WP_345370140.1">
    <property type="nucleotide sequence ID" value="NZ_BAABKD010000008.1"/>
</dbReference>
<dbReference type="EMBL" id="BAABKD010000008">
    <property type="protein sequence ID" value="GAA5088579.1"/>
    <property type="molecule type" value="Genomic_DNA"/>
</dbReference>
<keyword evidence="2" id="KW-1185">Reference proteome</keyword>
<dbReference type="SUPFAM" id="SSF52317">
    <property type="entry name" value="Class I glutamine amidotransferase-like"/>
    <property type="match status" value="1"/>
</dbReference>
<organism evidence="1 2">
    <name type="scientific">Paenalcaligenes hermetiae</name>
    <dbReference type="NCBI Taxonomy" id="1157987"/>
    <lineage>
        <taxon>Bacteria</taxon>
        <taxon>Pseudomonadati</taxon>
        <taxon>Pseudomonadota</taxon>
        <taxon>Betaproteobacteria</taxon>
        <taxon>Burkholderiales</taxon>
        <taxon>Alcaligenaceae</taxon>
        <taxon>Paenalcaligenes</taxon>
    </lineage>
</organism>
<name>A0ABP9M2D0_9BURK</name>
<evidence type="ECO:0000313" key="1">
    <source>
        <dbReference type="EMBL" id="GAA5088579.1"/>
    </source>
</evidence>
<accession>A0ABP9M2D0</accession>
<dbReference type="InterPro" id="IPR029062">
    <property type="entry name" value="Class_I_gatase-like"/>
</dbReference>